<dbReference type="InterPro" id="IPR036922">
    <property type="entry name" value="Rieske_2Fe-2S_sf"/>
</dbReference>
<evidence type="ECO:0000256" key="4">
    <source>
        <dbReference type="ARBA" id="ARBA00023014"/>
    </source>
</evidence>
<organism evidence="6 7">
    <name type="scientific">Amycolatopsis balhimycina DSM 5908</name>
    <dbReference type="NCBI Taxonomy" id="1081091"/>
    <lineage>
        <taxon>Bacteria</taxon>
        <taxon>Bacillati</taxon>
        <taxon>Actinomycetota</taxon>
        <taxon>Actinomycetes</taxon>
        <taxon>Pseudonocardiales</taxon>
        <taxon>Pseudonocardiaceae</taxon>
        <taxon>Amycolatopsis</taxon>
    </lineage>
</organism>
<evidence type="ECO:0000259" key="5">
    <source>
        <dbReference type="PROSITE" id="PS51296"/>
    </source>
</evidence>
<dbReference type="SUPFAM" id="SSF50022">
    <property type="entry name" value="ISP domain"/>
    <property type="match status" value="1"/>
</dbReference>
<dbReference type="GO" id="GO:0051537">
    <property type="term" value="F:2 iron, 2 sulfur cluster binding"/>
    <property type="evidence" value="ECO:0007669"/>
    <property type="project" value="UniProtKB-KW"/>
</dbReference>
<feature type="domain" description="Rieske" evidence="5">
    <location>
        <begin position="5"/>
        <end position="99"/>
    </location>
</feature>
<keyword evidence="7" id="KW-1185">Reference proteome</keyword>
<dbReference type="Pfam" id="PF00355">
    <property type="entry name" value="Rieske"/>
    <property type="match status" value="1"/>
</dbReference>
<comment type="caution">
    <text evidence="6">The sequence shown here is derived from an EMBL/GenBank/DDBJ whole genome shotgun (WGS) entry which is preliminary data.</text>
</comment>
<sequence>MSAEHPVARADDIPVGEGRAHVVAGQQIAVFRLRDGRIHSVQATCPHAGGPLADGLIDDTVVICPLHNHTFDLATGCSTTGQPALRTYPTHVDDNGDIIVSVPPRGCPDFG</sequence>
<keyword evidence="1" id="KW-0001">2Fe-2S</keyword>
<dbReference type="GO" id="GO:0046872">
    <property type="term" value="F:metal ion binding"/>
    <property type="evidence" value="ECO:0007669"/>
    <property type="project" value="UniProtKB-KW"/>
</dbReference>
<dbReference type="PANTHER" id="PTHR21496:SF23">
    <property type="entry name" value="3-PHENYLPROPIONATE_CINNAMIC ACID DIOXYGENASE FERREDOXIN SUBUNIT"/>
    <property type="match status" value="1"/>
</dbReference>
<name>A0A428X676_AMYBA</name>
<dbReference type="Gene3D" id="2.102.10.10">
    <property type="entry name" value="Rieske [2Fe-2S] iron-sulphur domain"/>
    <property type="match status" value="1"/>
</dbReference>
<dbReference type="RefSeq" id="WP_020646400.1">
    <property type="nucleotide sequence ID" value="NZ_QHHU01000001.1"/>
</dbReference>
<dbReference type="OrthoDB" id="147178at2"/>
<proteinExistence type="predicted"/>
<evidence type="ECO:0000313" key="7">
    <source>
        <dbReference type="Proteomes" id="UP000286716"/>
    </source>
</evidence>
<dbReference type="GO" id="GO:0016705">
    <property type="term" value="F:oxidoreductase activity, acting on paired donors, with incorporation or reduction of molecular oxygen"/>
    <property type="evidence" value="ECO:0007669"/>
    <property type="project" value="UniProtKB-ARBA"/>
</dbReference>
<keyword evidence="4" id="KW-0411">Iron-sulfur</keyword>
<accession>A0A428X676</accession>
<dbReference type="Proteomes" id="UP000286716">
    <property type="component" value="Unassembled WGS sequence"/>
</dbReference>
<dbReference type="InterPro" id="IPR017941">
    <property type="entry name" value="Rieske_2Fe-2S"/>
</dbReference>
<evidence type="ECO:0000313" key="6">
    <source>
        <dbReference type="EMBL" id="RSM50822.1"/>
    </source>
</evidence>
<evidence type="ECO:0000256" key="1">
    <source>
        <dbReference type="ARBA" id="ARBA00022714"/>
    </source>
</evidence>
<protein>
    <submittedName>
        <fullName evidence="6">(2Fe-2S)-binding protein</fullName>
    </submittedName>
</protein>
<dbReference type="PANTHER" id="PTHR21496">
    <property type="entry name" value="FERREDOXIN-RELATED"/>
    <property type="match status" value="1"/>
</dbReference>
<dbReference type="EMBL" id="QHHU01000001">
    <property type="protein sequence ID" value="RSM50822.1"/>
    <property type="molecule type" value="Genomic_DNA"/>
</dbReference>
<keyword evidence="2" id="KW-0479">Metal-binding</keyword>
<gene>
    <name evidence="6" type="ORF">DMA12_01365</name>
</gene>
<dbReference type="PROSITE" id="PS51296">
    <property type="entry name" value="RIESKE"/>
    <property type="match status" value="1"/>
</dbReference>
<evidence type="ECO:0000256" key="2">
    <source>
        <dbReference type="ARBA" id="ARBA00022723"/>
    </source>
</evidence>
<keyword evidence="3" id="KW-0408">Iron</keyword>
<evidence type="ECO:0000256" key="3">
    <source>
        <dbReference type="ARBA" id="ARBA00023004"/>
    </source>
</evidence>
<reference evidence="6 7" key="1">
    <citation type="submission" date="2018-05" db="EMBL/GenBank/DDBJ databases">
        <title>Evolution of GPA BGCs.</title>
        <authorList>
            <person name="Waglechner N."/>
            <person name="Wright G.D."/>
        </authorList>
    </citation>
    <scope>NUCLEOTIDE SEQUENCE [LARGE SCALE GENOMIC DNA]</scope>
    <source>
        <strain evidence="6 7">DSM 5908</strain>
    </source>
</reference>
<dbReference type="AlphaFoldDB" id="A0A428X676"/>
<dbReference type="GO" id="GO:0004497">
    <property type="term" value="F:monooxygenase activity"/>
    <property type="evidence" value="ECO:0007669"/>
    <property type="project" value="UniProtKB-ARBA"/>
</dbReference>